<comment type="caution">
    <text evidence="2">The sequence shown here is derived from an EMBL/GenBank/DDBJ whole genome shotgun (WGS) entry which is preliminary data.</text>
</comment>
<organism evidence="2 3">
    <name type="scientific">Gracilibacillus halophilus YIM-C55.5</name>
    <dbReference type="NCBI Taxonomy" id="1308866"/>
    <lineage>
        <taxon>Bacteria</taxon>
        <taxon>Bacillati</taxon>
        <taxon>Bacillota</taxon>
        <taxon>Bacilli</taxon>
        <taxon>Bacillales</taxon>
        <taxon>Bacillaceae</taxon>
        <taxon>Gracilibacillus</taxon>
    </lineage>
</organism>
<keyword evidence="1" id="KW-1133">Transmembrane helix</keyword>
<reference evidence="2 3" key="1">
    <citation type="submission" date="2013-03" db="EMBL/GenBank/DDBJ databases">
        <title>Draft genome sequence of Gracibacillus halophilus YIM-C55.5, a moderately halophilic and thermophilic organism from the Xiaochaidamu salt lake.</title>
        <authorList>
            <person name="Sugumar T."/>
            <person name="Polireddy D.R."/>
            <person name="Antony A."/>
            <person name="Madhava Y.R."/>
            <person name="Sivakumar N."/>
        </authorList>
    </citation>
    <scope>NUCLEOTIDE SEQUENCE [LARGE SCALE GENOMIC DNA]</scope>
    <source>
        <strain evidence="2 3">YIM-C55.5</strain>
    </source>
</reference>
<accession>N4WS31</accession>
<dbReference type="EMBL" id="APML01000022">
    <property type="protein sequence ID" value="ENH97200.1"/>
    <property type="molecule type" value="Genomic_DNA"/>
</dbReference>
<feature type="transmembrane region" description="Helical" evidence="1">
    <location>
        <begin position="55"/>
        <end position="74"/>
    </location>
</feature>
<dbReference type="AlphaFoldDB" id="N4WS31"/>
<evidence type="ECO:0000313" key="2">
    <source>
        <dbReference type="EMBL" id="ENH97200.1"/>
    </source>
</evidence>
<feature type="transmembrane region" description="Helical" evidence="1">
    <location>
        <begin position="23"/>
        <end position="43"/>
    </location>
</feature>
<keyword evidence="1" id="KW-0812">Transmembrane</keyword>
<dbReference type="Proteomes" id="UP000012283">
    <property type="component" value="Unassembled WGS sequence"/>
</dbReference>
<dbReference type="PATRIC" id="fig|1308866.3.peg.1445"/>
<dbReference type="RefSeq" id="WP_003467210.1">
    <property type="nucleotide sequence ID" value="NZ_APML01000022.1"/>
</dbReference>
<keyword evidence="1" id="KW-0472">Membrane</keyword>
<protein>
    <submittedName>
        <fullName evidence="2">Uncharacterized protein</fullName>
    </submittedName>
</protein>
<keyword evidence="3" id="KW-1185">Reference proteome</keyword>
<evidence type="ECO:0000256" key="1">
    <source>
        <dbReference type="SAM" id="Phobius"/>
    </source>
</evidence>
<dbReference type="eggNOG" id="ENOG5030807">
    <property type="taxonomic scope" value="Bacteria"/>
</dbReference>
<name>N4WS31_9BACI</name>
<gene>
    <name evidence="2" type="ORF">J416_07162</name>
</gene>
<proteinExistence type="predicted"/>
<evidence type="ECO:0000313" key="3">
    <source>
        <dbReference type="Proteomes" id="UP000012283"/>
    </source>
</evidence>
<feature type="transmembrane region" description="Helical" evidence="1">
    <location>
        <begin position="80"/>
        <end position="98"/>
    </location>
</feature>
<sequence length="120" mass="14665">MNSIADQLYQFVDYILIAFRTELFIVLYAFIFLIVCYYFLYPFVQLFIAWEWKTFLAFFISIIFMLLVFQNIFSIQETKILLIAIIVFSFFIGGKKGIQWFKYQRKKKRLKSMSYRKRAH</sequence>